<dbReference type="OrthoDB" id="10432742at2759"/>
<name>A0A8X7VPJ9_BRACI</name>
<evidence type="ECO:0000313" key="3">
    <source>
        <dbReference type="Proteomes" id="UP000886595"/>
    </source>
</evidence>
<keyword evidence="3" id="KW-1185">Reference proteome</keyword>
<evidence type="ECO:0000256" key="1">
    <source>
        <dbReference type="SAM" id="MobiDB-lite"/>
    </source>
</evidence>
<proteinExistence type="predicted"/>
<organism evidence="2 3">
    <name type="scientific">Brassica carinata</name>
    <name type="common">Ethiopian mustard</name>
    <name type="synonym">Abyssinian cabbage</name>
    <dbReference type="NCBI Taxonomy" id="52824"/>
    <lineage>
        <taxon>Eukaryota</taxon>
        <taxon>Viridiplantae</taxon>
        <taxon>Streptophyta</taxon>
        <taxon>Embryophyta</taxon>
        <taxon>Tracheophyta</taxon>
        <taxon>Spermatophyta</taxon>
        <taxon>Magnoliopsida</taxon>
        <taxon>eudicotyledons</taxon>
        <taxon>Gunneridae</taxon>
        <taxon>Pentapetalae</taxon>
        <taxon>rosids</taxon>
        <taxon>malvids</taxon>
        <taxon>Brassicales</taxon>
        <taxon>Brassicaceae</taxon>
        <taxon>Brassiceae</taxon>
        <taxon>Brassica</taxon>
    </lineage>
</organism>
<evidence type="ECO:0000313" key="2">
    <source>
        <dbReference type="EMBL" id="KAG2315049.1"/>
    </source>
</evidence>
<gene>
    <name evidence="2" type="ORF">Bca52824_018171</name>
</gene>
<reference evidence="2 3" key="1">
    <citation type="submission" date="2020-02" db="EMBL/GenBank/DDBJ databases">
        <authorList>
            <person name="Ma Q."/>
            <person name="Huang Y."/>
            <person name="Song X."/>
            <person name="Pei D."/>
        </authorList>
    </citation>
    <scope>NUCLEOTIDE SEQUENCE [LARGE SCALE GENOMIC DNA]</scope>
    <source>
        <strain evidence="2">Sxm20200214</strain>
        <tissue evidence="2">Leaf</tissue>
    </source>
</reference>
<dbReference type="Proteomes" id="UP000886595">
    <property type="component" value="Unassembled WGS sequence"/>
</dbReference>
<comment type="caution">
    <text evidence="2">The sequence shown here is derived from an EMBL/GenBank/DDBJ whole genome shotgun (WGS) entry which is preliminary data.</text>
</comment>
<feature type="compositionally biased region" description="Basic and acidic residues" evidence="1">
    <location>
        <begin position="1"/>
        <end position="16"/>
    </location>
</feature>
<dbReference type="AlphaFoldDB" id="A0A8X7VPJ9"/>
<accession>A0A8X7VPJ9</accession>
<feature type="region of interest" description="Disordered" evidence="1">
    <location>
        <begin position="1"/>
        <end position="31"/>
    </location>
</feature>
<protein>
    <submittedName>
        <fullName evidence="2">Uncharacterized protein</fullName>
    </submittedName>
</protein>
<dbReference type="EMBL" id="JAAMPC010000004">
    <property type="protein sequence ID" value="KAG2315049.1"/>
    <property type="molecule type" value="Genomic_DNA"/>
</dbReference>
<sequence>MKISERVGGDKKKEHTSSSNETGMESDVGSGRVPATLSLISFQHETKPRCATCQICNKPYLLFLFSF</sequence>